<evidence type="ECO:0000313" key="3">
    <source>
        <dbReference type="Proteomes" id="UP000237271"/>
    </source>
</evidence>
<dbReference type="Proteomes" id="UP000237271">
    <property type="component" value="Unassembled WGS sequence"/>
</dbReference>
<comment type="caution">
    <text evidence="2">The sequence shown here is derived from an EMBL/GenBank/DDBJ whole genome shotgun (WGS) entry which is preliminary data.</text>
</comment>
<gene>
    <name evidence="2" type="ORF">PHPALM_8367</name>
</gene>
<organism evidence="2 3">
    <name type="scientific">Phytophthora palmivora</name>
    <dbReference type="NCBI Taxonomy" id="4796"/>
    <lineage>
        <taxon>Eukaryota</taxon>
        <taxon>Sar</taxon>
        <taxon>Stramenopiles</taxon>
        <taxon>Oomycota</taxon>
        <taxon>Peronosporomycetes</taxon>
        <taxon>Peronosporales</taxon>
        <taxon>Peronosporaceae</taxon>
        <taxon>Phytophthora</taxon>
    </lineage>
</organism>
<keyword evidence="1" id="KW-0812">Transmembrane</keyword>
<feature type="transmembrane region" description="Helical" evidence="1">
    <location>
        <begin position="12"/>
        <end position="31"/>
    </location>
</feature>
<evidence type="ECO:0000313" key="2">
    <source>
        <dbReference type="EMBL" id="POM74644.1"/>
    </source>
</evidence>
<dbReference type="EMBL" id="NCKW01004668">
    <property type="protein sequence ID" value="POM74644.1"/>
    <property type="molecule type" value="Genomic_DNA"/>
</dbReference>
<protein>
    <submittedName>
        <fullName evidence="2">Cutin hydrolase</fullName>
    </submittedName>
</protein>
<keyword evidence="3" id="KW-1185">Reference proteome</keyword>
<dbReference type="GO" id="GO:0016787">
    <property type="term" value="F:hydrolase activity"/>
    <property type="evidence" value="ECO:0007669"/>
    <property type="project" value="UniProtKB-KW"/>
</dbReference>
<keyword evidence="1" id="KW-0472">Membrane</keyword>
<keyword evidence="2" id="KW-0378">Hydrolase</keyword>
<evidence type="ECO:0000256" key="1">
    <source>
        <dbReference type="SAM" id="Phobius"/>
    </source>
</evidence>
<sequence>MPSRQRSNCSRGSGLVMMSAIMSLLLILHQVSHEVKLVLDVLCLAVLTGLGSEVEARLVVAADLGPRKDPVELLAEASQPQEIAAMYSASVVLCALISCFLDPYETKLPLTNVTNPLTLFRSSGSLA</sequence>
<reference evidence="2 3" key="1">
    <citation type="journal article" date="2017" name="Genome Biol. Evol.">
        <title>Phytophthora megakarya and P. palmivora, closely related causal agents of cacao black pod rot, underwent increases in genome sizes and gene numbers by different mechanisms.</title>
        <authorList>
            <person name="Ali S.S."/>
            <person name="Shao J."/>
            <person name="Lary D.J."/>
            <person name="Kronmiller B."/>
            <person name="Shen D."/>
            <person name="Strem M.D."/>
            <person name="Amoako-Attah I."/>
            <person name="Akrofi A.Y."/>
            <person name="Begoude B.A."/>
            <person name="Ten Hoopen G.M."/>
            <person name="Coulibaly K."/>
            <person name="Kebe B.I."/>
            <person name="Melnick R.L."/>
            <person name="Guiltinan M.J."/>
            <person name="Tyler B.M."/>
            <person name="Meinhardt L.W."/>
            <person name="Bailey B.A."/>
        </authorList>
    </citation>
    <scope>NUCLEOTIDE SEQUENCE [LARGE SCALE GENOMIC DNA]</scope>
    <source>
        <strain evidence="3">sbr112.9</strain>
    </source>
</reference>
<feature type="transmembrane region" description="Helical" evidence="1">
    <location>
        <begin position="83"/>
        <end position="101"/>
    </location>
</feature>
<dbReference type="AlphaFoldDB" id="A0A2P4YA03"/>
<keyword evidence="1" id="KW-1133">Transmembrane helix</keyword>
<proteinExistence type="predicted"/>
<accession>A0A2P4YA03</accession>
<name>A0A2P4YA03_9STRA</name>